<dbReference type="InterPro" id="IPR000629">
    <property type="entry name" value="RNA-helicase_DEAD-box_CS"/>
</dbReference>
<evidence type="ECO:0000259" key="6">
    <source>
        <dbReference type="PROSITE" id="PS51192"/>
    </source>
</evidence>
<dbReference type="InterPro" id="IPR027417">
    <property type="entry name" value="P-loop_NTPase"/>
</dbReference>
<feature type="region of interest" description="Disordered" evidence="5">
    <location>
        <begin position="261"/>
        <end position="290"/>
    </location>
</feature>
<dbReference type="InterPro" id="IPR011545">
    <property type="entry name" value="DEAD/DEAH_box_helicase_dom"/>
</dbReference>
<comment type="function">
    <text evidence="4">RNA helicase.</text>
</comment>
<dbReference type="Gene3D" id="3.40.50.300">
    <property type="entry name" value="P-loop containing nucleotide triphosphate hydrolases"/>
    <property type="match status" value="1"/>
</dbReference>
<dbReference type="GO" id="GO:0004386">
    <property type="term" value="F:helicase activity"/>
    <property type="evidence" value="ECO:0007669"/>
    <property type="project" value="UniProtKB-KW"/>
</dbReference>
<evidence type="ECO:0000256" key="2">
    <source>
        <dbReference type="ARBA" id="ARBA00022801"/>
    </source>
</evidence>
<comment type="catalytic activity">
    <reaction evidence="4">
        <text>ATP + H2O = ADP + phosphate + H(+)</text>
        <dbReference type="Rhea" id="RHEA:13065"/>
        <dbReference type="ChEBI" id="CHEBI:15377"/>
        <dbReference type="ChEBI" id="CHEBI:15378"/>
        <dbReference type="ChEBI" id="CHEBI:30616"/>
        <dbReference type="ChEBI" id="CHEBI:43474"/>
        <dbReference type="ChEBI" id="CHEBI:456216"/>
        <dbReference type="EC" id="3.6.4.13"/>
    </reaction>
</comment>
<feature type="region of interest" description="Disordered" evidence="5">
    <location>
        <begin position="131"/>
        <end position="153"/>
    </location>
</feature>
<evidence type="ECO:0000256" key="3">
    <source>
        <dbReference type="ARBA" id="ARBA00022840"/>
    </source>
</evidence>
<sequence>MALQSFDTVQKLLKPFTWIVPGVLMGGEKRKSEKARLRKGINILISTPGRLVDHIKSTKNIHFRRIQWLILDEADRILDLGFEKDITVILNAINAECQERQNVLLSATLTEGVTWLADISLHDPVSISVLDESHDQSNPKSKAVPEAPPPRASDELDSFAIPASLEQYVTVVPSKLRLVSLAGFILQKCKFERDQKLIIFFSSCELVDFHYDLFLQTLLSGSGALAPGGLPRASTRLKFLRLHGDLEQEVSLSSWVGPGFPRDPAGPGKTVAKVGDPPEAKAGDAAVSTG</sequence>
<dbReference type="InterPro" id="IPR014001">
    <property type="entry name" value="Helicase_ATP-bd"/>
</dbReference>
<dbReference type="PROSITE" id="PS51192">
    <property type="entry name" value="HELICASE_ATP_BIND_1"/>
    <property type="match status" value="1"/>
</dbReference>
<dbReference type="EMBL" id="PGGH01097183">
    <property type="protein sequence ID" value="NIG59319.1"/>
    <property type="molecule type" value="Genomic_DNA"/>
</dbReference>
<keyword evidence="2 4" id="KW-0378">Hydrolase</keyword>
<proteinExistence type="inferred from homology"/>
<dbReference type="SUPFAM" id="SSF52540">
    <property type="entry name" value="P-loop containing nucleoside triphosphate hydrolases"/>
    <property type="match status" value="1"/>
</dbReference>
<reference evidence="7" key="1">
    <citation type="submission" date="2018-05" db="EMBL/GenBank/DDBJ databases">
        <authorList>
            <person name="Pedro S.L.S."/>
            <person name="Freitas R.C."/>
            <person name="Barreto A.S."/>
            <person name="Lima A.O.S."/>
        </authorList>
    </citation>
    <scope>NUCLEOTIDE SEQUENCE</scope>
    <source>
        <strain evidence="7">BP203</strain>
        <tissue evidence="7">Muscle</tissue>
    </source>
</reference>
<feature type="domain" description="Helicase ATP-binding" evidence="6">
    <location>
        <begin position="1"/>
        <end position="127"/>
    </location>
</feature>
<keyword evidence="4" id="KW-0694">RNA-binding</keyword>
<evidence type="ECO:0000313" key="8">
    <source>
        <dbReference type="Proteomes" id="UP001165941"/>
    </source>
</evidence>
<protein>
    <recommendedName>
        <fullName evidence="4">ATP-dependent RNA helicase</fullName>
        <ecNumber evidence="4">3.6.4.13</ecNumber>
    </recommendedName>
</protein>
<comment type="domain">
    <text evidence="4">The Q motif is unique to and characteristic of the DEAD box family of RNA helicases and controls ATP binding and hydrolysis.</text>
</comment>
<dbReference type="EC" id="3.6.4.13" evidence="4"/>
<dbReference type="PROSITE" id="PS00039">
    <property type="entry name" value="DEAD_ATP_HELICASE"/>
    <property type="match status" value="1"/>
</dbReference>
<evidence type="ECO:0000256" key="4">
    <source>
        <dbReference type="RuleBase" id="RU365068"/>
    </source>
</evidence>
<dbReference type="Proteomes" id="UP001165941">
    <property type="component" value="Unassembled WGS sequence"/>
</dbReference>
<organism evidence="7 8">
    <name type="scientific">Pontoporia blainvillei</name>
    <name type="common">Franciscana</name>
    <name type="synonym">Delphinus blainvillei</name>
    <dbReference type="NCBI Taxonomy" id="48723"/>
    <lineage>
        <taxon>Eukaryota</taxon>
        <taxon>Metazoa</taxon>
        <taxon>Chordata</taxon>
        <taxon>Craniata</taxon>
        <taxon>Vertebrata</taxon>
        <taxon>Euteleostomi</taxon>
        <taxon>Mammalia</taxon>
        <taxon>Eutheria</taxon>
        <taxon>Laurasiatheria</taxon>
        <taxon>Artiodactyla</taxon>
        <taxon>Whippomorpha</taxon>
        <taxon>Cetacea</taxon>
        <taxon>Odontoceti</taxon>
        <taxon>Pontoporiidae</taxon>
        <taxon>Pontoporia</taxon>
    </lineage>
</organism>
<evidence type="ECO:0000256" key="1">
    <source>
        <dbReference type="ARBA" id="ARBA00022741"/>
    </source>
</evidence>
<comment type="caution">
    <text evidence="7">The sequence shown here is derived from an EMBL/GenBank/DDBJ whole genome shotgun (WGS) entry which is preliminary data.</text>
</comment>
<keyword evidence="1 4" id="KW-0547">Nucleotide-binding</keyword>
<dbReference type="Pfam" id="PF00270">
    <property type="entry name" value="DEAD"/>
    <property type="match status" value="1"/>
</dbReference>
<keyword evidence="4 7" id="KW-0347">Helicase</keyword>
<keyword evidence="3 4" id="KW-0067">ATP-binding</keyword>
<comment type="similarity">
    <text evidence="4">Belongs to the DEAD box helicase family.</text>
</comment>
<evidence type="ECO:0000313" key="7">
    <source>
        <dbReference type="EMBL" id="NIG59319.1"/>
    </source>
</evidence>
<keyword evidence="8" id="KW-1185">Reference proteome</keyword>
<evidence type="ECO:0000256" key="5">
    <source>
        <dbReference type="SAM" id="MobiDB-lite"/>
    </source>
</evidence>
<name>A0ABX0S2G0_PONBL</name>
<dbReference type="PANTHER" id="PTHR24031">
    <property type="entry name" value="RNA HELICASE"/>
    <property type="match status" value="1"/>
</dbReference>
<gene>
    <name evidence="7" type="ORF">BU61_6620</name>
</gene>
<accession>A0ABX0S2G0</accession>